<dbReference type="InterPro" id="IPR001434">
    <property type="entry name" value="OmcB-like_DUF11"/>
</dbReference>
<evidence type="ECO:0000259" key="2">
    <source>
        <dbReference type="Pfam" id="PF01345"/>
    </source>
</evidence>
<protein>
    <recommendedName>
        <fullName evidence="2">DUF11 domain-containing protein</fullName>
    </recommendedName>
</protein>
<dbReference type="AlphaFoldDB" id="A0A117PU20"/>
<evidence type="ECO:0000256" key="1">
    <source>
        <dbReference type="SAM" id="MobiDB-lite"/>
    </source>
</evidence>
<evidence type="ECO:0000313" key="3">
    <source>
        <dbReference type="EMBL" id="KUM91717.1"/>
    </source>
</evidence>
<dbReference type="Gene3D" id="2.60.120.200">
    <property type="match status" value="1"/>
</dbReference>
<dbReference type="STRING" id="67285.AQI88_35455"/>
<name>A0A117PU20_9ACTN</name>
<dbReference type="EMBL" id="LMWL01000069">
    <property type="protein sequence ID" value="KUM91717.1"/>
    <property type="molecule type" value="Genomic_DNA"/>
</dbReference>
<proteinExistence type="predicted"/>
<keyword evidence="4" id="KW-1185">Reference proteome</keyword>
<sequence length="680" mass="72073">MTEAGFPIIESFKDGHVTHPHWKLRGKAILTEGPNGALQLTSDSGDQAGTAYLNQPFSSKLGVSIEFDYACYGDSDNFGDGFSFYLIDGKETTEAGAYGAALGYSSMRVSHANVVPGVTAGYVGIGFDNYGNYASDLAGPNGPGRRPRTLGVRGSGSGRDGFRWLRGEEVPGGFQATWEKHAHVQINIINGLLTVRHFTDSDRGGTTLIKDFDLANAPGQVIMPDTFKLGLAASTGAARATHLIRNLHVALPAEMPLEMAGDPPQVEAGRQLTYTVKVRNDGPNAVPDAEVLGTIPTELSDRTLHCEPRGGATAGEGSTNNGLHQPLDLPVGSSAVITLAGTVDSDAGGSTLSCTTQIKSRTRANTAAKQSDTVNTEVKARRLVPVCGQVPASQETGTWQQGGDSGIVFVNVDTRHAGFKETPIYVAAMAGKQYVANLGAPGIYDRHPDGFRVGLRRNDQAELDVAQAERNGLRLHWMACPRNAAGIACGQTEPGAWRQGEDSRIVLVDVDTSNAGFTETPVFVASVAGEKYTANLSTVALYNQTSNGFTAAIRLIRQNNLDPQTAQDNGFRLNWIACARNAEGIVCGQSTIGTWRQGDDTGILFTDTNTSGAYLPDSPAFVTCPVGNSKVAELCNPGIYGGGRRGFTAGVRRSDKADLPPEFAKENNIAVNWIACPPRT</sequence>
<dbReference type="Proteomes" id="UP000054241">
    <property type="component" value="Unassembled WGS sequence"/>
</dbReference>
<dbReference type="Pfam" id="PF01345">
    <property type="entry name" value="DUF11"/>
    <property type="match status" value="1"/>
</dbReference>
<feature type="region of interest" description="Disordered" evidence="1">
    <location>
        <begin position="302"/>
        <end position="325"/>
    </location>
</feature>
<comment type="caution">
    <text evidence="3">The sequence shown here is derived from an EMBL/GenBank/DDBJ whole genome shotgun (WGS) entry which is preliminary data.</text>
</comment>
<dbReference type="InterPro" id="IPR013320">
    <property type="entry name" value="ConA-like_dom_sf"/>
</dbReference>
<accession>A0A117PU20</accession>
<feature type="domain" description="DUF11" evidence="2">
    <location>
        <begin position="262"/>
        <end position="364"/>
    </location>
</feature>
<organism evidence="3 4">
    <name type="scientific">Streptomyces cellostaticus</name>
    <dbReference type="NCBI Taxonomy" id="67285"/>
    <lineage>
        <taxon>Bacteria</taxon>
        <taxon>Bacillati</taxon>
        <taxon>Actinomycetota</taxon>
        <taxon>Actinomycetes</taxon>
        <taxon>Kitasatosporales</taxon>
        <taxon>Streptomycetaceae</taxon>
        <taxon>Streptomyces</taxon>
    </lineage>
</organism>
<evidence type="ECO:0000313" key="4">
    <source>
        <dbReference type="Proteomes" id="UP000054241"/>
    </source>
</evidence>
<gene>
    <name evidence="3" type="ORF">AQI88_35455</name>
</gene>
<dbReference type="SUPFAM" id="SSF49899">
    <property type="entry name" value="Concanavalin A-like lectins/glucanases"/>
    <property type="match status" value="1"/>
</dbReference>
<reference evidence="3 4" key="1">
    <citation type="submission" date="2015-10" db="EMBL/GenBank/DDBJ databases">
        <title>Draft genome sequence of Streptomyces cellostaticus DSM 40189, type strain for the species Streptomyces cellostaticus.</title>
        <authorList>
            <person name="Ruckert C."/>
            <person name="Winkler A."/>
            <person name="Kalinowski J."/>
            <person name="Kampfer P."/>
            <person name="Glaeser S."/>
        </authorList>
    </citation>
    <scope>NUCLEOTIDE SEQUENCE [LARGE SCALE GENOMIC DNA]</scope>
    <source>
        <strain evidence="3 4">DSM 40189</strain>
    </source>
</reference>